<dbReference type="SUPFAM" id="SSF57850">
    <property type="entry name" value="RING/U-box"/>
    <property type="match status" value="1"/>
</dbReference>
<evidence type="ECO:0000313" key="8">
    <source>
        <dbReference type="Proteomes" id="UP000037035"/>
    </source>
</evidence>
<evidence type="ECO:0000256" key="4">
    <source>
        <dbReference type="PROSITE-ProRule" id="PRU00175"/>
    </source>
</evidence>
<keyword evidence="3" id="KW-0862">Zinc</keyword>
<organism evidence="7 8">
    <name type="scientific">Puccinia sorghi</name>
    <dbReference type="NCBI Taxonomy" id="27349"/>
    <lineage>
        <taxon>Eukaryota</taxon>
        <taxon>Fungi</taxon>
        <taxon>Dikarya</taxon>
        <taxon>Basidiomycota</taxon>
        <taxon>Pucciniomycotina</taxon>
        <taxon>Pucciniomycetes</taxon>
        <taxon>Pucciniales</taxon>
        <taxon>Pucciniaceae</taxon>
        <taxon>Puccinia</taxon>
    </lineage>
</organism>
<evidence type="ECO:0000256" key="2">
    <source>
        <dbReference type="ARBA" id="ARBA00022771"/>
    </source>
</evidence>
<reference evidence="7 8" key="1">
    <citation type="submission" date="2015-08" db="EMBL/GenBank/DDBJ databases">
        <title>Next Generation Sequencing and Analysis of the Genome of Puccinia sorghi L Schw, the Causal Agent of Maize Common Rust.</title>
        <authorList>
            <person name="Rochi L."/>
            <person name="Burguener G."/>
            <person name="Darino M."/>
            <person name="Turjanski A."/>
            <person name="Kreff E."/>
            <person name="Dieguez M.J."/>
            <person name="Sacco F."/>
        </authorList>
    </citation>
    <scope>NUCLEOTIDE SEQUENCE [LARGE SCALE GENOMIC DNA]</scope>
    <source>
        <strain evidence="7 8">RO10H11247</strain>
    </source>
</reference>
<dbReference type="OrthoDB" id="527344at2759"/>
<keyword evidence="8" id="KW-1185">Reference proteome</keyword>
<feature type="region of interest" description="Disordered" evidence="5">
    <location>
        <begin position="44"/>
        <end position="63"/>
    </location>
</feature>
<accession>A0A0L6UN93</accession>
<dbReference type="Gene3D" id="3.30.40.10">
    <property type="entry name" value="Zinc/RING finger domain, C3HC4 (zinc finger)"/>
    <property type="match status" value="1"/>
</dbReference>
<evidence type="ECO:0000256" key="5">
    <source>
        <dbReference type="SAM" id="MobiDB-lite"/>
    </source>
</evidence>
<dbReference type="PROSITE" id="PS50089">
    <property type="entry name" value="ZF_RING_2"/>
    <property type="match status" value="1"/>
</dbReference>
<dbReference type="Pfam" id="PF13639">
    <property type="entry name" value="zf-RING_2"/>
    <property type="match status" value="1"/>
</dbReference>
<dbReference type="VEuPathDB" id="FungiDB:VP01_50g4"/>
<keyword evidence="1" id="KW-0479">Metal-binding</keyword>
<gene>
    <name evidence="7" type="ORF">VP01_50g4</name>
</gene>
<sequence>MVSSLAPDLCPICLESLDAREQQWPRCRHKFHSTCIKDWRKAEQANSRRCPNCRGTDPTAPTA</sequence>
<dbReference type="GO" id="GO:0008270">
    <property type="term" value="F:zinc ion binding"/>
    <property type="evidence" value="ECO:0007669"/>
    <property type="project" value="UniProtKB-KW"/>
</dbReference>
<comment type="caution">
    <text evidence="7">The sequence shown here is derived from an EMBL/GenBank/DDBJ whole genome shotgun (WGS) entry which is preliminary data.</text>
</comment>
<name>A0A0L6UN93_9BASI</name>
<feature type="domain" description="RING-type" evidence="6">
    <location>
        <begin position="10"/>
        <end position="54"/>
    </location>
</feature>
<dbReference type="PANTHER" id="PTHR45969">
    <property type="entry name" value="RING ZINC FINGER PROTEIN-RELATED"/>
    <property type="match status" value="1"/>
</dbReference>
<protein>
    <recommendedName>
        <fullName evidence="6">RING-type domain-containing protein</fullName>
    </recommendedName>
</protein>
<dbReference type="SMART" id="SM00184">
    <property type="entry name" value="RING"/>
    <property type="match status" value="1"/>
</dbReference>
<evidence type="ECO:0000256" key="1">
    <source>
        <dbReference type="ARBA" id="ARBA00022723"/>
    </source>
</evidence>
<evidence type="ECO:0000256" key="3">
    <source>
        <dbReference type="ARBA" id="ARBA00022833"/>
    </source>
</evidence>
<keyword evidence="2 4" id="KW-0863">Zinc-finger</keyword>
<dbReference type="AlphaFoldDB" id="A0A0L6UN93"/>
<dbReference type="Proteomes" id="UP000037035">
    <property type="component" value="Unassembled WGS sequence"/>
</dbReference>
<proteinExistence type="predicted"/>
<dbReference type="PANTHER" id="PTHR45969:SF71">
    <property type="entry name" value="CHROMOSOME UNDETERMINED SCAFFOLD_5, WHOLE GENOME SHOTGUN SEQUENCE"/>
    <property type="match status" value="1"/>
</dbReference>
<evidence type="ECO:0000259" key="6">
    <source>
        <dbReference type="PROSITE" id="PS50089"/>
    </source>
</evidence>
<dbReference type="EMBL" id="LAVV01010276">
    <property type="protein sequence ID" value="KNZ49300.1"/>
    <property type="molecule type" value="Genomic_DNA"/>
</dbReference>
<dbReference type="InterPro" id="IPR013083">
    <property type="entry name" value="Znf_RING/FYVE/PHD"/>
</dbReference>
<evidence type="ECO:0000313" key="7">
    <source>
        <dbReference type="EMBL" id="KNZ49300.1"/>
    </source>
</evidence>
<dbReference type="InterPro" id="IPR001841">
    <property type="entry name" value="Znf_RING"/>
</dbReference>